<organism evidence="2 5">
    <name type="scientific">Clostridium pasteurianum DSM 525 = ATCC 6013</name>
    <dbReference type="NCBI Taxonomy" id="1262449"/>
    <lineage>
        <taxon>Bacteria</taxon>
        <taxon>Bacillati</taxon>
        <taxon>Bacillota</taxon>
        <taxon>Clostridia</taxon>
        <taxon>Eubacteriales</taxon>
        <taxon>Clostridiaceae</taxon>
        <taxon>Clostridium</taxon>
    </lineage>
</organism>
<feature type="transmembrane region" description="Helical" evidence="1">
    <location>
        <begin position="161"/>
        <end position="180"/>
    </location>
</feature>
<dbReference type="eggNOG" id="COG4200">
    <property type="taxonomic scope" value="Bacteria"/>
</dbReference>
<name>A0A0H3J3N4_CLOPA</name>
<evidence type="ECO:0000313" key="2">
    <source>
        <dbReference type="EMBL" id="AJA50511.1"/>
    </source>
</evidence>
<feature type="transmembrane region" description="Helical" evidence="1">
    <location>
        <begin position="20"/>
        <end position="39"/>
    </location>
</feature>
<dbReference type="KEGG" id="cpae:CPAST_c04230"/>
<sequence length="252" mass="28432">MIGIIQAEYLKYKRTFMKWLIILVPLFFVILSVFPKIIIPDGYLRPWDLIIDLVYNWWSFIFIPIGFALFAVLVNSQEKRAGNYRTVKSCKVSPISIWIGKIIVMAIHSLFATFVLIVAVLISGMILASGNVPWLKIVIGAFTIWLTSLAIIPIQLFIASWSGIFGSMIMGILGFLIGVAEAPTKYWIYIPWSWPIRLMCPILGIHPNGISLENNSPLLSSSVIPIGIIVSVAAVIVFTFLTAKWFERREVR</sequence>
<keyword evidence="1" id="KW-0472">Membrane</keyword>
<dbReference type="Pfam" id="PF12730">
    <property type="entry name" value="ABC2_membrane_4"/>
    <property type="match status" value="1"/>
</dbReference>
<dbReference type="RefSeq" id="WP_003441144.1">
    <property type="nucleotide sequence ID" value="NZ_ANZB01000001.1"/>
</dbReference>
<dbReference type="Proteomes" id="UP000030905">
    <property type="component" value="Chromosome"/>
</dbReference>
<reference evidence="3" key="2">
    <citation type="submission" date="2015-10" db="EMBL/GenBank/DDBJ databases">
        <title>Improved Draft Genome Sequence of Clostridium pasteurianum Strain ATCC 6013 (DSM 525) Using a Hybrid Next-Generation Sequencing Approach.</title>
        <authorList>
            <person name="Pyne M.E."/>
            <person name="Utturkar S.M."/>
            <person name="Brown S.D."/>
            <person name="Moo-Young M."/>
            <person name="Chung D.A."/>
            <person name="Chou P.C."/>
        </authorList>
    </citation>
    <scope>NUCLEOTIDE SEQUENCE</scope>
    <source>
        <strain evidence="3">ATCC 6013</strain>
    </source>
</reference>
<keyword evidence="5" id="KW-1185">Reference proteome</keyword>
<evidence type="ECO:0000313" key="4">
    <source>
        <dbReference type="Proteomes" id="UP000028042"/>
    </source>
</evidence>
<keyword evidence="1" id="KW-0812">Transmembrane</keyword>
<evidence type="ECO:0000256" key="1">
    <source>
        <dbReference type="SAM" id="Phobius"/>
    </source>
</evidence>
<protein>
    <submittedName>
        <fullName evidence="2">Lantibiotic protection ABC transporter permease subunit, MutE/EpiE family</fullName>
    </submittedName>
</protein>
<dbReference type="InterPro" id="IPR021205">
    <property type="entry name" value="Lanti_perm_SpaE/MutE/EpiE-like"/>
</dbReference>
<feature type="transmembrane region" description="Helical" evidence="1">
    <location>
        <begin position="95"/>
        <end position="128"/>
    </location>
</feature>
<dbReference type="NCBIfam" id="TIGR03732">
    <property type="entry name" value="lanti_perm_MutE"/>
    <property type="match status" value="1"/>
</dbReference>
<dbReference type="CDD" id="cd21807">
    <property type="entry name" value="ABC-2_lan_permease_MutE_EpiE-like"/>
    <property type="match status" value="1"/>
</dbReference>
<reference evidence="3 4" key="3">
    <citation type="journal article" name="Genome Announc.">
        <title>Improved Draft Genome Sequence of Clostridium pasteurianum Strain ATCC 6013 (DSM 525) Using a Hybrid Next-Generation Sequencing Approach.</title>
        <authorList>
            <person name="Pyne M.E."/>
            <person name="Utturkar S."/>
            <person name="Brown S.D."/>
            <person name="Moo-Young M."/>
            <person name="Chung D.A."/>
            <person name="Chou C.P."/>
        </authorList>
    </citation>
    <scope>NUCLEOTIDE SEQUENCE [LARGE SCALE GENOMIC DNA]</scope>
    <source>
        <strain evidence="3 4">ATCC 6013</strain>
    </source>
</reference>
<dbReference type="GeneID" id="93072664"/>
<dbReference type="PATRIC" id="fig|1262449.3.peg.315"/>
<accession>A0A0H3J3N4</accession>
<dbReference type="EMBL" id="CP009268">
    <property type="protein sequence ID" value="AJA50511.1"/>
    <property type="molecule type" value="Genomic_DNA"/>
</dbReference>
<feature type="transmembrane region" description="Helical" evidence="1">
    <location>
        <begin position="54"/>
        <end position="74"/>
    </location>
</feature>
<feature type="transmembrane region" description="Helical" evidence="1">
    <location>
        <begin position="134"/>
        <end position="154"/>
    </location>
</feature>
<gene>
    <name evidence="2" type="ORF">CLPA_c04230</name>
    <name evidence="3" type="ORF">CP6013_02725</name>
</gene>
<dbReference type="KEGG" id="cpat:CLPA_c04230"/>
<keyword evidence="1" id="KW-1133">Transmembrane helix</keyword>
<evidence type="ECO:0000313" key="5">
    <source>
        <dbReference type="Proteomes" id="UP000030905"/>
    </source>
</evidence>
<dbReference type="AlphaFoldDB" id="A0A0H3J3N4"/>
<proteinExistence type="predicted"/>
<feature type="transmembrane region" description="Helical" evidence="1">
    <location>
        <begin position="223"/>
        <end position="246"/>
    </location>
</feature>
<reference evidence="2 5" key="1">
    <citation type="journal article" date="2015" name="Genome Announc.">
        <title>Complete Genome Sequence of the Nitrogen-Fixing and Solvent-Producing Clostridium pasteurianum DSM 525.</title>
        <authorList>
            <person name="Poehlein A."/>
            <person name="Grosse-Honebrink A."/>
            <person name="Zhang Y."/>
            <person name="Minton N.P."/>
            <person name="Daniel R."/>
        </authorList>
    </citation>
    <scope>NUCLEOTIDE SEQUENCE [LARGE SCALE GENOMIC DNA]</scope>
    <source>
        <strain evidence="2">DSM 525</strain>
        <strain evidence="5">DSM 525 / ATCC 6013</strain>
    </source>
</reference>
<dbReference type="Proteomes" id="UP000028042">
    <property type="component" value="Unassembled WGS sequence"/>
</dbReference>
<evidence type="ECO:0000313" key="3">
    <source>
        <dbReference type="EMBL" id="KRU13477.1"/>
    </source>
</evidence>
<dbReference type="EMBL" id="JPGY02000001">
    <property type="protein sequence ID" value="KRU13477.1"/>
    <property type="molecule type" value="Genomic_DNA"/>
</dbReference>